<dbReference type="NCBIfam" id="TIGR03709">
    <property type="entry name" value="PPK2_rel_1"/>
    <property type="match status" value="1"/>
</dbReference>
<dbReference type="InterPro" id="IPR022300">
    <property type="entry name" value="PPK2-rel_1"/>
</dbReference>
<gene>
    <name evidence="4" type="ORF">H8710_11340</name>
</gene>
<reference evidence="4" key="1">
    <citation type="submission" date="2020-08" db="EMBL/GenBank/DDBJ databases">
        <title>Genome public.</title>
        <authorList>
            <person name="Liu C."/>
            <person name="Sun Q."/>
        </authorList>
    </citation>
    <scope>NUCLEOTIDE SEQUENCE</scope>
    <source>
        <strain evidence="4">NSJ-33</strain>
    </source>
</reference>
<keyword evidence="1" id="KW-0808">Transferase</keyword>
<dbReference type="Gene3D" id="3.40.50.300">
    <property type="entry name" value="P-loop containing nucleotide triphosphate hydrolases"/>
    <property type="match status" value="1"/>
</dbReference>
<dbReference type="SUPFAM" id="SSF52540">
    <property type="entry name" value="P-loop containing nucleoside triphosphate hydrolases"/>
    <property type="match status" value="1"/>
</dbReference>
<dbReference type="PANTHER" id="PTHR34383">
    <property type="entry name" value="POLYPHOSPHATE:AMP PHOSPHOTRANSFERASE-RELATED"/>
    <property type="match status" value="1"/>
</dbReference>
<dbReference type="PIRSF" id="PIRSF028756">
    <property type="entry name" value="PPK2_prd"/>
    <property type="match status" value="1"/>
</dbReference>
<dbReference type="PANTHER" id="PTHR34383:SF3">
    <property type="entry name" value="POLYPHOSPHATE:AMP PHOSPHOTRANSFERASE"/>
    <property type="match status" value="1"/>
</dbReference>
<dbReference type="AlphaFoldDB" id="A0A926I878"/>
<dbReference type="Proteomes" id="UP000610760">
    <property type="component" value="Unassembled WGS sequence"/>
</dbReference>
<evidence type="ECO:0000256" key="1">
    <source>
        <dbReference type="ARBA" id="ARBA00022679"/>
    </source>
</evidence>
<dbReference type="EMBL" id="JACRSV010000004">
    <property type="protein sequence ID" value="MBC8560657.1"/>
    <property type="molecule type" value="Genomic_DNA"/>
</dbReference>
<keyword evidence="2 4" id="KW-0418">Kinase</keyword>
<dbReference type="Pfam" id="PF03976">
    <property type="entry name" value="PPK2"/>
    <property type="match status" value="1"/>
</dbReference>
<name>A0A926I878_9FIRM</name>
<evidence type="ECO:0000313" key="4">
    <source>
        <dbReference type="EMBL" id="MBC8560657.1"/>
    </source>
</evidence>
<evidence type="ECO:0000256" key="2">
    <source>
        <dbReference type="ARBA" id="ARBA00022777"/>
    </source>
</evidence>
<feature type="domain" description="Polyphosphate kinase-2-related" evidence="3">
    <location>
        <begin position="29"/>
        <end position="264"/>
    </location>
</feature>
<protein>
    <submittedName>
        <fullName evidence="4">Polyphosphate kinase 2 family protein</fullName>
    </submittedName>
</protein>
<accession>A0A926I878</accession>
<keyword evidence="5" id="KW-1185">Reference proteome</keyword>
<organism evidence="4 5">
    <name type="scientific">Fumia xinanensis</name>
    <dbReference type="NCBI Taxonomy" id="2763659"/>
    <lineage>
        <taxon>Bacteria</taxon>
        <taxon>Bacillati</taxon>
        <taxon>Bacillota</taxon>
        <taxon>Clostridia</taxon>
        <taxon>Eubacteriales</taxon>
        <taxon>Oscillospiraceae</taxon>
        <taxon>Fumia</taxon>
    </lineage>
</organism>
<comment type="caution">
    <text evidence="4">The sequence shown here is derived from an EMBL/GenBank/DDBJ whole genome shotgun (WGS) entry which is preliminary data.</text>
</comment>
<evidence type="ECO:0000259" key="3">
    <source>
        <dbReference type="Pfam" id="PF03976"/>
    </source>
</evidence>
<sequence>MVSLEKFYFDGDKKLALDTLPTSAKGLGLDKDKIRDKTEENRKEIAALQDKLYAESKESLILILQAMDAAGKDSTIKHVMGCVDPQGLDVHSMKEPTSEELAHDFLWRTVIHLPPRGKMAIFNRSYYEDVLIVKVHQLQKAYQMADRCLDDKEFFEKRYRQIRHFEEYLYENSYRVVKIFLNVSKEEQKKRFLERIDIPAKNWKFSDSDVRERAYWDDYMDAYQKAVNETATSHSPWYVLPADNKWYTRYLVSEAILDTLKEIDPHYPKLPEGKQGELKLCREKLLAEEERKR</sequence>
<dbReference type="RefSeq" id="WP_249295810.1">
    <property type="nucleotide sequence ID" value="NZ_JACRSV010000004.1"/>
</dbReference>
<dbReference type="GO" id="GO:0008976">
    <property type="term" value="F:polyphosphate kinase activity"/>
    <property type="evidence" value="ECO:0007669"/>
    <property type="project" value="InterPro"/>
</dbReference>
<dbReference type="InterPro" id="IPR016898">
    <property type="entry name" value="Polyphosphate_phosphotransfera"/>
</dbReference>
<dbReference type="InterPro" id="IPR027417">
    <property type="entry name" value="P-loop_NTPase"/>
</dbReference>
<dbReference type="InterPro" id="IPR022488">
    <property type="entry name" value="PPK2-related"/>
</dbReference>
<proteinExistence type="predicted"/>
<evidence type="ECO:0000313" key="5">
    <source>
        <dbReference type="Proteomes" id="UP000610760"/>
    </source>
</evidence>
<dbReference type="GO" id="GO:0006797">
    <property type="term" value="P:polyphosphate metabolic process"/>
    <property type="evidence" value="ECO:0007669"/>
    <property type="project" value="InterPro"/>
</dbReference>